<feature type="compositionally biased region" description="Basic residues" evidence="4">
    <location>
        <begin position="900"/>
        <end position="913"/>
    </location>
</feature>
<feature type="compositionally biased region" description="Basic and acidic residues" evidence="4">
    <location>
        <begin position="17"/>
        <end position="26"/>
    </location>
</feature>
<dbReference type="AlphaFoldDB" id="A0A9P6W0X5"/>
<sequence length="913" mass="99523">MDSTPPSSPRRHPFKPPLREDAHHMSTDTTAALFSPVSKSADTDGTGATGSTEPPGAATRSLLGSVQGREDAAAAAGRSLDVLLDEHDADAPDLLGGSRRDSSDESWHCVEQAASGGGEQMETTPAVHLPTPEPEERFRPSSFQAEAEVADVDRDLQASDSASNPRDGQISKVKFDSDDERQILAAPLSRLERDGLTDSQEDVLLAQSVTRSQSDFSHWLHETLRLAHGDGTSTIESDDALSSILEVTRHVRLGEESRLTECASMLEFDANAMPDEDIMISTIPSVPVHSPGVEGDESEVSPSTTAYTPDSAEETEQVESMQDRQSETTVPKHRVWPWQMLSLVLAVFLAYQRWEHIKARAEAAPISSPTRSIAYTPLNQSVEVSTFPKPYAIGPRVHPAWYTFVFTLLAASGAAIPSVLRRRSIRRTASPPLRERSPSTGTAAFELAEARSQLQVGIKVYSRGRSQDAIRTFSAVLELACPPSDKAIASEWLGRAYYRLGRLGDKNATDHFARSVRAFERSIRLDPGRATPRASLGRALFRLGDYAEAAKVLRAALKRDDELAFAHEWLAKALSRLEPLASDLVERHLQRAVEIDPTLYTAHAFLGEYLHLRGGGGAGRTDAAKASLLRAVALRSDYPAAHVRLAFIANEQLDSAAAAQHYAAAISTRHTGLRDPAVMPASEAALNGTSPFLACYFAMPTRSPRRLDILRLASSEHPFDEVLSLLLAIESTSPPRRTHASSSAAAVDDGLLEREALLSRRVARYSPSEDIIAHGLYALVLLTLGKDTAESAYQRFWTAVVQRRRGLSARDKIPEATTTDDDEVDRTVAYLAMAFFERRAMPVPTPRVQAPLTPAPRSPSLPPRSKKCFTRSGSSIKTPARTSKDDRIPPPSPSTPTTRTLRRSPRRAKAALN</sequence>
<evidence type="ECO:0000313" key="6">
    <source>
        <dbReference type="Proteomes" id="UP000777482"/>
    </source>
</evidence>
<accession>A0A9P6W0X5</accession>
<dbReference type="InterPro" id="IPR051012">
    <property type="entry name" value="CellSynth/LPSAsmb/PSIAsmb"/>
</dbReference>
<feature type="region of interest" description="Disordered" evidence="4">
    <location>
        <begin position="89"/>
        <end position="143"/>
    </location>
</feature>
<keyword evidence="1" id="KW-0677">Repeat</keyword>
<feature type="region of interest" description="Disordered" evidence="4">
    <location>
        <begin position="846"/>
        <end position="913"/>
    </location>
</feature>
<evidence type="ECO:0000256" key="1">
    <source>
        <dbReference type="ARBA" id="ARBA00022737"/>
    </source>
</evidence>
<keyword evidence="6" id="KW-1185">Reference proteome</keyword>
<evidence type="ECO:0000313" key="5">
    <source>
        <dbReference type="EMBL" id="KAG0659405.1"/>
    </source>
</evidence>
<feature type="compositionally biased region" description="Polar residues" evidence="4">
    <location>
        <begin position="871"/>
        <end position="881"/>
    </location>
</feature>
<dbReference type="SUPFAM" id="SSF48452">
    <property type="entry name" value="TPR-like"/>
    <property type="match status" value="1"/>
</dbReference>
<feature type="repeat" description="TPR" evidence="3">
    <location>
        <begin position="530"/>
        <end position="563"/>
    </location>
</feature>
<dbReference type="OrthoDB" id="19588at2759"/>
<dbReference type="SMART" id="SM00028">
    <property type="entry name" value="TPR"/>
    <property type="match status" value="3"/>
</dbReference>
<proteinExistence type="predicted"/>
<dbReference type="Pfam" id="PF13432">
    <property type="entry name" value="TPR_16"/>
    <property type="match status" value="2"/>
</dbReference>
<reference evidence="5 6" key="1">
    <citation type="submission" date="2020-11" db="EMBL/GenBank/DDBJ databases">
        <title>Kefir isolates.</title>
        <authorList>
            <person name="Marcisauskas S."/>
            <person name="Kim Y."/>
            <person name="Blasche S."/>
        </authorList>
    </citation>
    <scope>NUCLEOTIDE SEQUENCE [LARGE SCALE GENOMIC DNA]</scope>
    <source>
        <strain evidence="5 6">KR</strain>
    </source>
</reference>
<evidence type="ECO:0000256" key="4">
    <source>
        <dbReference type="SAM" id="MobiDB-lite"/>
    </source>
</evidence>
<dbReference type="Gene3D" id="1.25.40.10">
    <property type="entry name" value="Tetratricopeptide repeat domain"/>
    <property type="match status" value="2"/>
</dbReference>
<feature type="region of interest" description="Disordered" evidence="4">
    <location>
        <begin position="1"/>
        <end position="60"/>
    </location>
</feature>
<protein>
    <recommendedName>
        <fullName evidence="7">TPR-like protein</fullName>
    </recommendedName>
</protein>
<keyword evidence="2 3" id="KW-0802">TPR repeat</keyword>
<evidence type="ECO:0000256" key="2">
    <source>
        <dbReference type="ARBA" id="ARBA00022803"/>
    </source>
</evidence>
<gene>
    <name evidence="5" type="ORF">C6P46_005182</name>
</gene>
<dbReference type="InterPro" id="IPR011990">
    <property type="entry name" value="TPR-like_helical_dom_sf"/>
</dbReference>
<feature type="compositionally biased region" description="Low complexity" evidence="4">
    <location>
        <begin position="43"/>
        <end position="52"/>
    </location>
</feature>
<feature type="compositionally biased region" description="Basic and acidic residues" evidence="4">
    <location>
        <begin position="98"/>
        <end position="108"/>
    </location>
</feature>
<dbReference type="PROSITE" id="PS50005">
    <property type="entry name" value="TPR"/>
    <property type="match status" value="1"/>
</dbReference>
<dbReference type="PANTHER" id="PTHR45586:SF1">
    <property type="entry name" value="LIPOPOLYSACCHARIDE ASSEMBLY PROTEIN B"/>
    <property type="match status" value="1"/>
</dbReference>
<organism evidence="5 6">
    <name type="scientific">Rhodotorula mucilaginosa</name>
    <name type="common">Yeast</name>
    <name type="synonym">Rhodotorula rubra</name>
    <dbReference type="NCBI Taxonomy" id="5537"/>
    <lineage>
        <taxon>Eukaryota</taxon>
        <taxon>Fungi</taxon>
        <taxon>Dikarya</taxon>
        <taxon>Basidiomycota</taxon>
        <taxon>Pucciniomycotina</taxon>
        <taxon>Microbotryomycetes</taxon>
        <taxon>Sporidiobolales</taxon>
        <taxon>Sporidiobolaceae</taxon>
        <taxon>Rhodotorula</taxon>
    </lineage>
</organism>
<dbReference type="Proteomes" id="UP000777482">
    <property type="component" value="Unassembled WGS sequence"/>
</dbReference>
<dbReference type="PANTHER" id="PTHR45586">
    <property type="entry name" value="TPR REPEAT-CONTAINING PROTEIN PA4667"/>
    <property type="match status" value="1"/>
</dbReference>
<comment type="caution">
    <text evidence="5">The sequence shown here is derived from an EMBL/GenBank/DDBJ whole genome shotgun (WGS) entry which is preliminary data.</text>
</comment>
<feature type="region of interest" description="Disordered" evidence="4">
    <location>
        <begin position="289"/>
        <end position="329"/>
    </location>
</feature>
<evidence type="ECO:0000256" key="3">
    <source>
        <dbReference type="PROSITE-ProRule" id="PRU00339"/>
    </source>
</evidence>
<evidence type="ECO:0008006" key="7">
    <source>
        <dbReference type="Google" id="ProtNLM"/>
    </source>
</evidence>
<name>A0A9P6W0X5_RHOMI</name>
<dbReference type="EMBL" id="PUHQ01000054">
    <property type="protein sequence ID" value="KAG0659405.1"/>
    <property type="molecule type" value="Genomic_DNA"/>
</dbReference>
<dbReference type="InterPro" id="IPR019734">
    <property type="entry name" value="TPR_rpt"/>
</dbReference>
<feature type="compositionally biased region" description="Pro residues" evidence="4">
    <location>
        <begin position="853"/>
        <end position="862"/>
    </location>
</feature>